<dbReference type="Proteomes" id="UP000236893">
    <property type="component" value="Unassembled WGS sequence"/>
</dbReference>
<keyword evidence="3" id="KW-1185">Reference proteome</keyword>
<keyword evidence="1" id="KW-0472">Membrane</keyword>
<proteinExistence type="predicted"/>
<organism evidence="2 3">
    <name type="scientific">Solitalea longa</name>
    <dbReference type="NCBI Taxonomy" id="2079460"/>
    <lineage>
        <taxon>Bacteria</taxon>
        <taxon>Pseudomonadati</taxon>
        <taxon>Bacteroidota</taxon>
        <taxon>Sphingobacteriia</taxon>
        <taxon>Sphingobacteriales</taxon>
        <taxon>Sphingobacteriaceae</taxon>
        <taxon>Solitalea</taxon>
    </lineage>
</organism>
<sequence>MAVGTSREQLPLAARKKNQFLNHYMENFTQVDQEEVSTQTVNSAEMEYIETLKEELISTIAKSANWFFGIAGLTVINTLFSVFNKSGYFILGLGFTQLIDGAIISAFGSYNFVALFLDFIFVGLFVFLAFMAKKMNKWAFIVGGVIYFLDALIFLAAKEWFAFGFHLFVLYILYKGIMAIKAYNQINA</sequence>
<name>A0A2S4ZXE9_9SPHI</name>
<evidence type="ECO:0000313" key="3">
    <source>
        <dbReference type="Proteomes" id="UP000236893"/>
    </source>
</evidence>
<dbReference type="AlphaFoldDB" id="A0A2S4ZXE9"/>
<feature type="transmembrane region" description="Helical" evidence="1">
    <location>
        <begin position="64"/>
        <end position="83"/>
    </location>
</feature>
<feature type="transmembrane region" description="Helical" evidence="1">
    <location>
        <begin position="163"/>
        <end position="183"/>
    </location>
</feature>
<accession>A0A2S4ZXE9</accession>
<dbReference type="OrthoDB" id="4174975at2"/>
<dbReference type="EMBL" id="PQVF01000015">
    <property type="protein sequence ID" value="POY34985.1"/>
    <property type="molecule type" value="Genomic_DNA"/>
</dbReference>
<dbReference type="RefSeq" id="WP_103790397.1">
    <property type="nucleotide sequence ID" value="NZ_PQVF01000015.1"/>
</dbReference>
<protein>
    <submittedName>
        <fullName evidence="2">Uncharacterized protein</fullName>
    </submittedName>
</protein>
<keyword evidence="1" id="KW-0812">Transmembrane</keyword>
<comment type="caution">
    <text evidence="2">The sequence shown here is derived from an EMBL/GenBank/DDBJ whole genome shotgun (WGS) entry which is preliminary data.</text>
</comment>
<gene>
    <name evidence="2" type="ORF">C3K47_17150</name>
</gene>
<keyword evidence="1" id="KW-1133">Transmembrane helix</keyword>
<evidence type="ECO:0000313" key="2">
    <source>
        <dbReference type="EMBL" id="POY34985.1"/>
    </source>
</evidence>
<evidence type="ECO:0000256" key="1">
    <source>
        <dbReference type="SAM" id="Phobius"/>
    </source>
</evidence>
<reference evidence="2 3" key="1">
    <citation type="submission" date="2018-01" db="EMBL/GenBank/DDBJ databases">
        <authorList>
            <person name="Gaut B.S."/>
            <person name="Morton B.R."/>
            <person name="Clegg M.T."/>
            <person name="Duvall M.R."/>
        </authorList>
    </citation>
    <scope>NUCLEOTIDE SEQUENCE [LARGE SCALE GENOMIC DNA]</scope>
    <source>
        <strain evidence="2 3">HR-AV</strain>
    </source>
</reference>
<feature type="transmembrane region" description="Helical" evidence="1">
    <location>
        <begin position="138"/>
        <end position="157"/>
    </location>
</feature>
<feature type="transmembrane region" description="Helical" evidence="1">
    <location>
        <begin position="113"/>
        <end position="131"/>
    </location>
</feature>